<name>A0AAD7I0M4_9AGAR</name>
<sequence>MRDPHETIVRNALIFPADGSEPCITPMTFNEAGSEANPYGFYSVNVDLRPRYGARNMHAVRHMEWEATNQEDEIANGEYSLFHNISPKLPVNVSMARIVGVDLKKPGKRPLWRGDVVVVKTEKWPGPHIMGGGLHMDYLDIPTQALKLFTTRLIPYWYNSDHWLNFLQEERKYQMKKSGQFGNK</sequence>
<gene>
    <name evidence="1" type="ORF">B0H16DRAFT_1583537</name>
</gene>
<evidence type="ECO:0000313" key="2">
    <source>
        <dbReference type="Proteomes" id="UP001215598"/>
    </source>
</evidence>
<reference evidence="1" key="1">
    <citation type="submission" date="2023-03" db="EMBL/GenBank/DDBJ databases">
        <title>Massive genome expansion in bonnet fungi (Mycena s.s.) driven by repeated elements and novel gene families across ecological guilds.</title>
        <authorList>
            <consortium name="Lawrence Berkeley National Laboratory"/>
            <person name="Harder C.B."/>
            <person name="Miyauchi S."/>
            <person name="Viragh M."/>
            <person name="Kuo A."/>
            <person name="Thoen E."/>
            <person name="Andreopoulos B."/>
            <person name="Lu D."/>
            <person name="Skrede I."/>
            <person name="Drula E."/>
            <person name="Henrissat B."/>
            <person name="Morin E."/>
            <person name="Kohler A."/>
            <person name="Barry K."/>
            <person name="LaButti K."/>
            <person name="Morin E."/>
            <person name="Salamov A."/>
            <person name="Lipzen A."/>
            <person name="Mereny Z."/>
            <person name="Hegedus B."/>
            <person name="Baldrian P."/>
            <person name="Stursova M."/>
            <person name="Weitz H."/>
            <person name="Taylor A."/>
            <person name="Grigoriev I.V."/>
            <person name="Nagy L.G."/>
            <person name="Martin F."/>
            <person name="Kauserud H."/>
        </authorList>
    </citation>
    <scope>NUCLEOTIDE SEQUENCE</scope>
    <source>
        <strain evidence="1">CBHHK182m</strain>
    </source>
</reference>
<proteinExistence type="predicted"/>
<protein>
    <submittedName>
        <fullName evidence="1">Uncharacterized protein</fullName>
    </submittedName>
</protein>
<organism evidence="1 2">
    <name type="scientific">Mycena metata</name>
    <dbReference type="NCBI Taxonomy" id="1033252"/>
    <lineage>
        <taxon>Eukaryota</taxon>
        <taxon>Fungi</taxon>
        <taxon>Dikarya</taxon>
        <taxon>Basidiomycota</taxon>
        <taxon>Agaricomycotina</taxon>
        <taxon>Agaricomycetes</taxon>
        <taxon>Agaricomycetidae</taxon>
        <taxon>Agaricales</taxon>
        <taxon>Marasmiineae</taxon>
        <taxon>Mycenaceae</taxon>
        <taxon>Mycena</taxon>
    </lineage>
</organism>
<dbReference type="AlphaFoldDB" id="A0AAD7I0M4"/>
<accession>A0AAD7I0M4</accession>
<dbReference type="EMBL" id="JARKIB010000152">
    <property type="protein sequence ID" value="KAJ7731521.1"/>
    <property type="molecule type" value="Genomic_DNA"/>
</dbReference>
<comment type="caution">
    <text evidence="1">The sequence shown here is derived from an EMBL/GenBank/DDBJ whole genome shotgun (WGS) entry which is preliminary data.</text>
</comment>
<dbReference type="Proteomes" id="UP001215598">
    <property type="component" value="Unassembled WGS sequence"/>
</dbReference>
<evidence type="ECO:0000313" key="1">
    <source>
        <dbReference type="EMBL" id="KAJ7731521.1"/>
    </source>
</evidence>
<keyword evidence="2" id="KW-1185">Reference proteome</keyword>